<accession>A0A6C0J3S9</accession>
<dbReference type="Gene3D" id="3.40.33.10">
    <property type="entry name" value="CAP"/>
    <property type="match status" value="1"/>
</dbReference>
<keyword evidence="2" id="KW-0472">Membrane</keyword>
<name>A0A6C0J3S9_9ZZZZ</name>
<dbReference type="InterPro" id="IPR035940">
    <property type="entry name" value="CAP_sf"/>
</dbReference>
<keyword evidence="2" id="KW-1133">Transmembrane helix</keyword>
<dbReference type="Pfam" id="PF00188">
    <property type="entry name" value="CAP"/>
    <property type="match status" value="1"/>
</dbReference>
<feature type="compositionally biased region" description="Polar residues" evidence="1">
    <location>
        <begin position="52"/>
        <end position="70"/>
    </location>
</feature>
<proteinExistence type="predicted"/>
<evidence type="ECO:0000256" key="2">
    <source>
        <dbReference type="SAM" id="Phobius"/>
    </source>
</evidence>
<dbReference type="InterPro" id="IPR014044">
    <property type="entry name" value="CAP_dom"/>
</dbReference>
<dbReference type="InterPro" id="IPR001283">
    <property type="entry name" value="CRISP-related"/>
</dbReference>
<evidence type="ECO:0000256" key="1">
    <source>
        <dbReference type="SAM" id="MobiDB-lite"/>
    </source>
</evidence>
<dbReference type="SUPFAM" id="SSF55797">
    <property type="entry name" value="PR-1-like"/>
    <property type="match status" value="1"/>
</dbReference>
<evidence type="ECO:0000259" key="3">
    <source>
        <dbReference type="SMART" id="SM00198"/>
    </source>
</evidence>
<dbReference type="SMART" id="SM00198">
    <property type="entry name" value="SCP"/>
    <property type="match status" value="1"/>
</dbReference>
<feature type="domain" description="SCP" evidence="3">
    <location>
        <begin position="63"/>
        <end position="191"/>
    </location>
</feature>
<dbReference type="EMBL" id="MN740294">
    <property type="protein sequence ID" value="QHT98617.1"/>
    <property type="molecule type" value="Genomic_DNA"/>
</dbReference>
<sequence>MRVFYFYIIAAAGFLSIFLYFLFKSPNPGKKSSSNKPTSIDDNKSNKLKPKSINNKPTQVDNTISQQWVNAHNKRRERRSLNPLTWDDTLASQAQVVAKKIETTNNLTHSDLNQPNCINGRCGQNISYGLNNIDRIVSSWIDCECPNFDGAPQDDSGHYSQAMWPINSLKVGCATSGNLSVCNYNTGNITNQGHFTENVPEGNCIPTPSFCKDGQYM</sequence>
<feature type="region of interest" description="Disordered" evidence="1">
    <location>
        <begin position="28"/>
        <end position="76"/>
    </location>
</feature>
<evidence type="ECO:0000313" key="4">
    <source>
        <dbReference type="EMBL" id="QHT98617.1"/>
    </source>
</evidence>
<protein>
    <recommendedName>
        <fullName evidence="3">SCP domain-containing protein</fullName>
    </recommendedName>
</protein>
<organism evidence="4">
    <name type="scientific">viral metagenome</name>
    <dbReference type="NCBI Taxonomy" id="1070528"/>
    <lineage>
        <taxon>unclassified sequences</taxon>
        <taxon>metagenomes</taxon>
        <taxon>organismal metagenomes</taxon>
    </lineage>
</organism>
<keyword evidence="2" id="KW-0812">Transmembrane</keyword>
<reference evidence="4" key="1">
    <citation type="journal article" date="2020" name="Nature">
        <title>Giant virus diversity and host interactions through global metagenomics.</title>
        <authorList>
            <person name="Schulz F."/>
            <person name="Roux S."/>
            <person name="Paez-Espino D."/>
            <person name="Jungbluth S."/>
            <person name="Walsh D.A."/>
            <person name="Denef V.J."/>
            <person name="McMahon K.D."/>
            <person name="Konstantinidis K.T."/>
            <person name="Eloe-Fadrosh E.A."/>
            <person name="Kyrpides N.C."/>
            <person name="Woyke T."/>
        </authorList>
    </citation>
    <scope>NUCLEOTIDE SEQUENCE</scope>
    <source>
        <strain evidence="4">GVMAG-M-3300025676-16</strain>
    </source>
</reference>
<feature type="transmembrane region" description="Helical" evidence="2">
    <location>
        <begin position="6"/>
        <end position="23"/>
    </location>
</feature>
<dbReference type="AlphaFoldDB" id="A0A6C0J3S9"/>
<dbReference type="PANTHER" id="PTHR10334">
    <property type="entry name" value="CYSTEINE-RICH SECRETORY PROTEIN-RELATED"/>
    <property type="match status" value="1"/>
</dbReference>
<feature type="compositionally biased region" description="Low complexity" evidence="1">
    <location>
        <begin position="28"/>
        <end position="37"/>
    </location>
</feature>